<dbReference type="SMART" id="SM01117">
    <property type="entry name" value="Cyt-b5"/>
    <property type="match status" value="1"/>
</dbReference>
<evidence type="ECO:0000256" key="12">
    <source>
        <dbReference type="ARBA" id="ARBA00052399"/>
    </source>
</evidence>
<dbReference type="InterPro" id="IPR000262">
    <property type="entry name" value="FMN-dep_DH"/>
</dbReference>
<organism>
    <name type="scientific">Pyricularia oryzae (strain P131)</name>
    <name type="common">Rice blast fungus</name>
    <name type="synonym">Magnaporthe oryzae</name>
    <dbReference type="NCBI Taxonomy" id="1143193"/>
    <lineage>
        <taxon>Eukaryota</taxon>
        <taxon>Fungi</taxon>
        <taxon>Dikarya</taxon>
        <taxon>Ascomycota</taxon>
        <taxon>Pezizomycotina</taxon>
        <taxon>Sordariomycetes</taxon>
        <taxon>Sordariomycetidae</taxon>
        <taxon>Magnaporthales</taxon>
        <taxon>Pyriculariaceae</taxon>
        <taxon>Pyricularia</taxon>
    </lineage>
</organism>
<keyword evidence="10" id="KW-0408">Iron</keyword>
<evidence type="ECO:0000256" key="1">
    <source>
        <dbReference type="ARBA" id="ARBA00001917"/>
    </source>
</evidence>
<dbReference type="AlphaFoldDB" id="L7JHP4"/>
<evidence type="ECO:0000313" key="19">
    <source>
        <dbReference type="EMBL" id="ELQ67384.1"/>
    </source>
</evidence>
<dbReference type="InterPro" id="IPR037458">
    <property type="entry name" value="L-MDH/L-LDH_FMN-bd"/>
</dbReference>
<dbReference type="InterPro" id="IPR018506">
    <property type="entry name" value="Cyt_B5_heme-BS"/>
</dbReference>
<dbReference type="PROSITE" id="PS51349">
    <property type="entry name" value="FMN_HYDROXY_ACID_DH_2"/>
    <property type="match status" value="1"/>
</dbReference>
<evidence type="ECO:0000256" key="13">
    <source>
        <dbReference type="ARBA" id="ARBA00061137"/>
    </source>
</evidence>
<dbReference type="PROSITE" id="PS50255">
    <property type="entry name" value="CYTOCHROME_B5_2"/>
    <property type="match status" value="1"/>
</dbReference>
<evidence type="ECO:0000256" key="3">
    <source>
        <dbReference type="ARBA" id="ARBA00004569"/>
    </source>
</evidence>
<dbReference type="Pfam" id="PF00173">
    <property type="entry name" value="Cyt-b5"/>
    <property type="match status" value="1"/>
</dbReference>
<comment type="subcellular location">
    <subcellularLocation>
        <location evidence="3">Mitochondrion intermembrane space</location>
    </subcellularLocation>
</comment>
<evidence type="ECO:0000256" key="16">
    <source>
        <dbReference type="ARBA" id="ARBA00068515"/>
    </source>
</evidence>
<evidence type="ECO:0000256" key="5">
    <source>
        <dbReference type="ARBA" id="ARBA00022617"/>
    </source>
</evidence>
<evidence type="ECO:0000256" key="4">
    <source>
        <dbReference type="ARBA" id="ARBA00011881"/>
    </source>
</evidence>
<dbReference type="EC" id="1.1.2.3" evidence="15"/>
<keyword evidence="8" id="KW-0479">Metal-binding</keyword>
<dbReference type="InterPro" id="IPR037396">
    <property type="entry name" value="FMN_HAD"/>
</dbReference>
<feature type="domain" description="FMN hydroxy acid dehydrogenase" evidence="18">
    <location>
        <begin position="116"/>
        <end position="488"/>
    </location>
</feature>
<dbReference type="Gene3D" id="3.20.20.70">
    <property type="entry name" value="Aldolase class I"/>
    <property type="match status" value="1"/>
</dbReference>
<dbReference type="InterPro" id="IPR001199">
    <property type="entry name" value="Cyt_B5-like_heme/steroid-bd"/>
</dbReference>
<sequence>MAAETTLTAEELGRHQSPDDCWIAVHKKVWDVTEFLDEHPGGSEIILQYAGKDATAAYDGIHAPGMLEETLAPEKFKGTFIPATSDSAAPGAETEAIEMQQQAPTPTNTLVPYRKPDLYSNISAEDFRDVASHTFTAKTWAFYSSAATDLNTHGWNQSFLRRIMLRPRVLRDVAQTSMRRKILGYDSAVPFFISPAAMARLAHPDGEMALARGAAKEGVIQCISNNASYPLSAIASASDSLPADELHELTARPRQTFFFQLYVNHERHKTADLLRKARDLGIKAIFVTVDAPVPGKREADERIAAEAIASAVSGAVASNDKKGGGMGRLMAAYVEKRLIWEDIAWIKEVSGLPVILKGVQSAEDARFAVKYGCEGIMLSNHGGRSLDTSQPAILVLLELHKYCPEVFDHLEVIVDGGFQRGSDILKAICLGATAVGIGRPFLYSLAYGEEGCAHLCQILKDELEVSMKLCGINSLDEAHPGLLACRGVPVGKMVICGSQFVVLNSQGTTLLRRLATRSSLAVVQ</sequence>
<proteinExistence type="inferred from homology"/>
<dbReference type="PROSITE" id="PS00191">
    <property type="entry name" value="CYTOCHROME_B5_1"/>
    <property type="match status" value="1"/>
</dbReference>
<evidence type="ECO:0000256" key="6">
    <source>
        <dbReference type="ARBA" id="ARBA00022630"/>
    </source>
</evidence>
<dbReference type="GO" id="GO:0020037">
    <property type="term" value="F:heme binding"/>
    <property type="evidence" value="ECO:0007669"/>
    <property type="project" value="InterPro"/>
</dbReference>
<dbReference type="EMBL" id="JH795418">
    <property type="protein sequence ID" value="ELQ67384.1"/>
    <property type="molecule type" value="Genomic_DNA"/>
</dbReference>
<comment type="catalytic activity">
    <reaction evidence="12">
        <text>(S)-lactate + 2 Fe(III)-[cytochrome c] = 2 Fe(II)-[cytochrome c] + pyruvate + 2 H(+)</text>
        <dbReference type="Rhea" id="RHEA:19909"/>
        <dbReference type="Rhea" id="RHEA-COMP:10350"/>
        <dbReference type="Rhea" id="RHEA-COMP:14399"/>
        <dbReference type="ChEBI" id="CHEBI:15361"/>
        <dbReference type="ChEBI" id="CHEBI:15378"/>
        <dbReference type="ChEBI" id="CHEBI:16651"/>
        <dbReference type="ChEBI" id="CHEBI:29033"/>
        <dbReference type="ChEBI" id="CHEBI:29034"/>
        <dbReference type="EC" id="1.1.2.3"/>
    </reaction>
    <physiologicalReaction direction="left-to-right" evidence="12">
        <dbReference type="Rhea" id="RHEA:19910"/>
    </physiologicalReaction>
</comment>
<comment type="similarity">
    <text evidence="14">In the N-terminal section; belongs to the cytochrome b5 family.</text>
</comment>
<protein>
    <recommendedName>
        <fullName evidence="16">L-lactate dehydrogenase (cytochrome)</fullName>
        <ecNumber evidence="15">1.1.2.3</ecNumber>
    </recommendedName>
</protein>
<dbReference type="CDD" id="cd02922">
    <property type="entry name" value="FCB2_FMN"/>
    <property type="match status" value="1"/>
</dbReference>
<dbReference type="SUPFAM" id="SSF55856">
    <property type="entry name" value="Cytochrome b5-like heme/steroid binding domain"/>
    <property type="match status" value="1"/>
</dbReference>
<comment type="similarity">
    <text evidence="13">In the C-terminal section; belongs to the FMN-dependent alpha-hydroxy acid dehydrogenase family.</text>
</comment>
<evidence type="ECO:0000256" key="2">
    <source>
        <dbReference type="ARBA" id="ARBA00001970"/>
    </source>
</evidence>
<evidence type="ECO:0000256" key="15">
    <source>
        <dbReference type="ARBA" id="ARBA00066458"/>
    </source>
</evidence>
<dbReference type="PRINTS" id="PR00363">
    <property type="entry name" value="CYTOCHROMEB5"/>
</dbReference>
<gene>
    <name evidence="19" type="ORF">OOW_P131scaffold00319g3</name>
</gene>
<keyword evidence="7" id="KW-0288">FMN</keyword>
<keyword evidence="9" id="KW-0560">Oxidoreductase</keyword>
<evidence type="ECO:0000256" key="11">
    <source>
        <dbReference type="ARBA" id="ARBA00023128"/>
    </source>
</evidence>
<dbReference type="FunFam" id="3.20.20.70:FF:000062">
    <property type="entry name" value="Cytochrome b2, mitochondrial, putative"/>
    <property type="match status" value="1"/>
</dbReference>
<dbReference type="GO" id="GO:0046872">
    <property type="term" value="F:metal ion binding"/>
    <property type="evidence" value="ECO:0007669"/>
    <property type="project" value="UniProtKB-KW"/>
</dbReference>
<dbReference type="Gene3D" id="3.10.120.10">
    <property type="entry name" value="Cytochrome b5-like heme/steroid binding domain"/>
    <property type="match status" value="1"/>
</dbReference>
<evidence type="ECO:0000256" key="10">
    <source>
        <dbReference type="ARBA" id="ARBA00023004"/>
    </source>
</evidence>
<dbReference type="GO" id="GO:0004460">
    <property type="term" value="F:L-lactate dehydrogenase (cytochrome) activity"/>
    <property type="evidence" value="ECO:0007669"/>
    <property type="project" value="UniProtKB-EC"/>
</dbReference>
<dbReference type="PANTHER" id="PTHR10578">
    <property type="entry name" value="S -2-HYDROXY-ACID OXIDASE-RELATED"/>
    <property type="match status" value="1"/>
</dbReference>
<evidence type="ECO:0000256" key="9">
    <source>
        <dbReference type="ARBA" id="ARBA00023002"/>
    </source>
</evidence>
<name>L7JHP4_PYRO1</name>
<comment type="cofactor">
    <cofactor evidence="1">
        <name>FMN</name>
        <dbReference type="ChEBI" id="CHEBI:58210"/>
    </cofactor>
</comment>
<evidence type="ECO:0000256" key="7">
    <source>
        <dbReference type="ARBA" id="ARBA00022643"/>
    </source>
</evidence>
<dbReference type="InterPro" id="IPR036400">
    <property type="entry name" value="Cyt_B5-like_heme/steroid_sf"/>
</dbReference>
<keyword evidence="6" id="KW-0285">Flavoprotein</keyword>
<dbReference type="InterPro" id="IPR013785">
    <property type="entry name" value="Aldolase_TIM"/>
</dbReference>
<keyword evidence="11" id="KW-0496">Mitochondrion</keyword>
<feature type="domain" description="Cytochrome b5 heme-binding" evidence="17">
    <location>
        <begin position="4"/>
        <end position="81"/>
    </location>
</feature>
<accession>L7JHP4</accession>
<dbReference type="GO" id="GO:0005758">
    <property type="term" value="C:mitochondrial intermembrane space"/>
    <property type="evidence" value="ECO:0007669"/>
    <property type="project" value="UniProtKB-SubCell"/>
</dbReference>
<evidence type="ECO:0000259" key="18">
    <source>
        <dbReference type="PROSITE" id="PS51349"/>
    </source>
</evidence>
<dbReference type="PANTHER" id="PTHR10578:SF104">
    <property type="entry name" value="CYTOCHROME B2, MITOCHONDRIAL-RELATED"/>
    <property type="match status" value="1"/>
</dbReference>
<dbReference type="Pfam" id="PF01070">
    <property type="entry name" value="FMN_dh"/>
    <property type="match status" value="1"/>
</dbReference>
<evidence type="ECO:0000259" key="17">
    <source>
        <dbReference type="PROSITE" id="PS50255"/>
    </source>
</evidence>
<evidence type="ECO:0000256" key="14">
    <source>
        <dbReference type="ARBA" id="ARBA00061589"/>
    </source>
</evidence>
<comment type="subunit">
    <text evidence="4">Homotetramer.</text>
</comment>
<comment type="cofactor">
    <cofactor evidence="2">
        <name>heme b</name>
        <dbReference type="ChEBI" id="CHEBI:60344"/>
    </cofactor>
</comment>
<keyword evidence="5" id="KW-0349">Heme</keyword>
<dbReference type="SUPFAM" id="SSF51395">
    <property type="entry name" value="FMN-linked oxidoreductases"/>
    <property type="match status" value="1"/>
</dbReference>
<evidence type="ECO:0000256" key="8">
    <source>
        <dbReference type="ARBA" id="ARBA00022723"/>
    </source>
</evidence>
<reference evidence="19" key="1">
    <citation type="journal article" date="2012" name="PLoS Genet.">
        <title>Comparative analysis of the genomes of two field isolates of the rice blast fungus Magnaporthe oryzae.</title>
        <authorList>
            <person name="Xue M."/>
            <person name="Yang J."/>
            <person name="Li Z."/>
            <person name="Hu S."/>
            <person name="Yao N."/>
            <person name="Dean R.A."/>
            <person name="Zhao W."/>
            <person name="Shen M."/>
            <person name="Zhang H."/>
            <person name="Li C."/>
            <person name="Liu L."/>
            <person name="Cao L."/>
            <person name="Xu X."/>
            <person name="Xing Y."/>
            <person name="Hsiang T."/>
            <person name="Zhang Z."/>
            <person name="Xu J.R."/>
            <person name="Peng Y.L."/>
        </authorList>
    </citation>
    <scope>NUCLEOTIDE SEQUENCE [LARGE SCALE GENOMIC DNA]</scope>
    <source>
        <strain evidence="19">P131</strain>
    </source>
</reference>